<evidence type="ECO:0000256" key="1">
    <source>
        <dbReference type="ARBA" id="ARBA00001917"/>
    </source>
</evidence>
<keyword evidence="3" id="KW-0288">FMN</keyword>
<dbReference type="InterPro" id="IPR001226">
    <property type="entry name" value="Flavodoxin_CS"/>
</dbReference>
<dbReference type="Gene3D" id="3.40.50.360">
    <property type="match status" value="1"/>
</dbReference>
<evidence type="ECO:0000313" key="6">
    <source>
        <dbReference type="Proteomes" id="UP001151234"/>
    </source>
</evidence>
<dbReference type="PANTHER" id="PTHR39201">
    <property type="entry name" value="EXPORTED PROTEIN-RELATED"/>
    <property type="match status" value="1"/>
</dbReference>
<dbReference type="SUPFAM" id="SSF52218">
    <property type="entry name" value="Flavoproteins"/>
    <property type="match status" value="1"/>
</dbReference>
<dbReference type="InterPro" id="IPR008254">
    <property type="entry name" value="Flavodoxin/NO_synth"/>
</dbReference>
<dbReference type="PROSITE" id="PS00201">
    <property type="entry name" value="FLAVODOXIN"/>
    <property type="match status" value="1"/>
</dbReference>
<dbReference type="RefSeq" id="WP_267988933.1">
    <property type="nucleotide sequence ID" value="NZ_JAPJZI010000001.1"/>
</dbReference>
<dbReference type="GO" id="GO:0010181">
    <property type="term" value="F:FMN binding"/>
    <property type="evidence" value="ECO:0007669"/>
    <property type="project" value="InterPro"/>
</dbReference>
<dbReference type="Proteomes" id="UP001151234">
    <property type="component" value="Unassembled WGS sequence"/>
</dbReference>
<feature type="domain" description="Flavodoxin-like" evidence="4">
    <location>
        <begin position="3"/>
        <end position="117"/>
    </location>
</feature>
<sequence>MTKILVVYYSLSGHTRQVAEAVAELTGADIEMLQDVKRRSGLFGYIRSAIEAVRERKPAIRPTEFDPSQYDLVVIGTPVWAGKICAPMRTYLVDTVSDFPPVAFLCCQGGNGAEKVFRQMSELCFRKPVATLVVNDRELASGAHLSRMDSFVQSLVSSADNLKLVE</sequence>
<dbReference type="AlphaFoldDB" id="A0A9X3UF96"/>
<gene>
    <name evidence="5" type="ORF">OQ273_02700</name>
</gene>
<name>A0A9X3UF96_9HYPH</name>
<keyword evidence="2" id="KW-0285">Flavoprotein</keyword>
<dbReference type="InterPro" id="IPR029039">
    <property type="entry name" value="Flavoprotein-like_sf"/>
</dbReference>
<protein>
    <recommendedName>
        <fullName evidence="4">Flavodoxin-like domain-containing protein</fullName>
    </recommendedName>
</protein>
<dbReference type="Pfam" id="PF12682">
    <property type="entry name" value="Flavodoxin_4"/>
    <property type="match status" value="1"/>
</dbReference>
<organism evidence="5 6">
    <name type="scientific">Hoeflea prorocentri</name>
    <dbReference type="NCBI Taxonomy" id="1922333"/>
    <lineage>
        <taxon>Bacteria</taxon>
        <taxon>Pseudomonadati</taxon>
        <taxon>Pseudomonadota</taxon>
        <taxon>Alphaproteobacteria</taxon>
        <taxon>Hyphomicrobiales</taxon>
        <taxon>Rhizobiaceae</taxon>
        <taxon>Hoeflea</taxon>
    </lineage>
</organism>
<keyword evidence="6" id="KW-1185">Reference proteome</keyword>
<evidence type="ECO:0000259" key="4">
    <source>
        <dbReference type="Pfam" id="PF12682"/>
    </source>
</evidence>
<reference evidence="5" key="1">
    <citation type="submission" date="2022-11" db="EMBL/GenBank/DDBJ databases">
        <title>Draft genome sequence of Hoeflea poritis E7-10 and Hoeflea prorocentri PM5-8, separated from scleractinian coral Porites lutea and marine dinoflagellate.</title>
        <authorList>
            <person name="Zhang G."/>
            <person name="Wei Q."/>
            <person name="Cai L."/>
        </authorList>
    </citation>
    <scope>NUCLEOTIDE SEQUENCE</scope>
    <source>
        <strain evidence="5">PM5-8</strain>
    </source>
</reference>
<evidence type="ECO:0000256" key="2">
    <source>
        <dbReference type="ARBA" id="ARBA00022630"/>
    </source>
</evidence>
<comment type="cofactor">
    <cofactor evidence="1">
        <name>FMN</name>
        <dbReference type="ChEBI" id="CHEBI:58210"/>
    </cofactor>
</comment>
<accession>A0A9X3UF96</accession>
<dbReference type="PANTHER" id="PTHR39201:SF1">
    <property type="entry name" value="FLAVODOXIN-LIKE DOMAIN-CONTAINING PROTEIN"/>
    <property type="match status" value="1"/>
</dbReference>
<evidence type="ECO:0000256" key="3">
    <source>
        <dbReference type="ARBA" id="ARBA00022643"/>
    </source>
</evidence>
<comment type="caution">
    <text evidence="5">The sequence shown here is derived from an EMBL/GenBank/DDBJ whole genome shotgun (WGS) entry which is preliminary data.</text>
</comment>
<proteinExistence type="predicted"/>
<dbReference type="EMBL" id="JAPJZI010000001">
    <property type="protein sequence ID" value="MDA5397472.1"/>
    <property type="molecule type" value="Genomic_DNA"/>
</dbReference>
<evidence type="ECO:0000313" key="5">
    <source>
        <dbReference type="EMBL" id="MDA5397472.1"/>
    </source>
</evidence>
<dbReference type="GO" id="GO:0009055">
    <property type="term" value="F:electron transfer activity"/>
    <property type="evidence" value="ECO:0007669"/>
    <property type="project" value="InterPro"/>
</dbReference>